<dbReference type="SMART" id="SM00364">
    <property type="entry name" value="LRR_BAC"/>
    <property type="match status" value="6"/>
</dbReference>
<keyword evidence="4" id="KW-1133">Transmembrane helix</keyword>
<evidence type="ECO:0000256" key="2">
    <source>
        <dbReference type="ARBA" id="ARBA00022737"/>
    </source>
</evidence>
<sequence length="726" mass="80549">MAVLVSNISGHIQNQLTRSLERILEEANQSGELKLSNRKLKDFPKTGDKYNLSDTVIADLSKNRFCELPEEILGFHFLEKLHCYHNSIRLVPDAVNNLQCLSFLDLSRNQLTNLPRELCQLPIQILLVSNNNLTALPDEMCRMSHLTELDASCNRLTHLPPRLSELRSLRSLCVRDNLLLAVPVELCGLKLARLDLRANRLGCLPVEMREMAGLIELSVEDNPLTSPPASLCKRGRVHIFKYLELEAMKGEGRRTDQGSGTLGRRSRRSGAGSSPGPLQMSDRLKHKRQNVDSGYSTSSDCYDKRWSQEINAKTVDQNGTQSTLSTPSTISPAPECNSEEDLTKTSNGSDELDKFLDCRNKEYLSARLSPCSDILSNSNGIEDKKPLHQIQTYREYKEALKQQRAQDVPSIYRAKDDQNYKTEPNTPTHRLSPAQTLASSQSDPTPLNAHAFAVFDESNGKKLVQKVPPTRTYSPSHVNGVNGTAKISSYVKPKSPVKGSSEIMSHDNVPALRPAPANGKASSIKGYASSTPKTAGTAKTPRNISWNRDLPAEKLSFTMRREIDKAKEETDLINQLRNIIEAKLKMVLPEDLASSLTDGVVLCHLANYIRPRSVASIHVPSPAVPKLTMARCRRNVDNFIEACRKIGVDEDRLCSSLDVTEALCGRGLPRLLDTVECLCGLEINQKGTTRRRSRTSGTLQDTTVSFLLLGAFLGTVWLLFVFPPSG</sequence>
<protein>
    <recommendedName>
        <fullName evidence="5">Calponin-homology (CH) domain-containing protein</fullName>
    </recommendedName>
</protein>
<evidence type="ECO:0000313" key="6">
    <source>
        <dbReference type="EMBL" id="CAH1175752.1"/>
    </source>
</evidence>
<dbReference type="PROSITE" id="PS50021">
    <property type="entry name" value="CH"/>
    <property type="match status" value="1"/>
</dbReference>
<dbReference type="Pfam" id="PF00307">
    <property type="entry name" value="CH"/>
    <property type="match status" value="1"/>
</dbReference>
<dbReference type="InterPro" id="IPR036872">
    <property type="entry name" value="CH_dom_sf"/>
</dbReference>
<dbReference type="GO" id="GO:0005737">
    <property type="term" value="C:cytoplasm"/>
    <property type="evidence" value="ECO:0007669"/>
    <property type="project" value="TreeGrafter"/>
</dbReference>
<proteinExistence type="predicted"/>
<evidence type="ECO:0000256" key="3">
    <source>
        <dbReference type="SAM" id="MobiDB-lite"/>
    </source>
</evidence>
<accession>A0A9P0DXT9</accession>
<feature type="compositionally biased region" description="Polar residues" evidence="3">
    <location>
        <begin position="421"/>
        <end position="445"/>
    </location>
</feature>
<dbReference type="SUPFAM" id="SSF52058">
    <property type="entry name" value="L domain-like"/>
    <property type="match status" value="1"/>
</dbReference>
<dbReference type="SUPFAM" id="SSF47576">
    <property type="entry name" value="Calponin-homology domain, CH-domain"/>
    <property type="match status" value="1"/>
</dbReference>
<evidence type="ECO:0000259" key="5">
    <source>
        <dbReference type="PROSITE" id="PS50021"/>
    </source>
</evidence>
<feature type="domain" description="Calponin-homology (CH)" evidence="5">
    <location>
        <begin position="566"/>
        <end position="683"/>
    </location>
</feature>
<dbReference type="Pfam" id="PF13855">
    <property type="entry name" value="LRR_8"/>
    <property type="match status" value="1"/>
</dbReference>
<keyword evidence="1" id="KW-0433">Leucine-rich repeat</keyword>
<evidence type="ECO:0000256" key="1">
    <source>
        <dbReference type="ARBA" id="ARBA00022614"/>
    </source>
</evidence>
<dbReference type="PANTHER" id="PTHR48051:SF21">
    <property type="entry name" value="CALPONIN-HOMOLOGY (CH) DOMAIN-CONTAINING PROTEIN"/>
    <property type="match status" value="1"/>
</dbReference>
<dbReference type="PANTHER" id="PTHR48051">
    <property type="match status" value="1"/>
</dbReference>
<organism evidence="6 7">
    <name type="scientific">Phaedon cochleariae</name>
    <name type="common">Mustard beetle</name>
    <dbReference type="NCBI Taxonomy" id="80249"/>
    <lineage>
        <taxon>Eukaryota</taxon>
        <taxon>Metazoa</taxon>
        <taxon>Ecdysozoa</taxon>
        <taxon>Arthropoda</taxon>
        <taxon>Hexapoda</taxon>
        <taxon>Insecta</taxon>
        <taxon>Pterygota</taxon>
        <taxon>Neoptera</taxon>
        <taxon>Endopterygota</taxon>
        <taxon>Coleoptera</taxon>
        <taxon>Polyphaga</taxon>
        <taxon>Cucujiformia</taxon>
        <taxon>Chrysomeloidea</taxon>
        <taxon>Chrysomelidae</taxon>
        <taxon>Chrysomelinae</taxon>
        <taxon>Chrysomelini</taxon>
        <taxon>Phaedon</taxon>
    </lineage>
</organism>
<feature type="compositionally biased region" description="Low complexity" evidence="3">
    <location>
        <begin position="258"/>
        <end position="276"/>
    </location>
</feature>
<dbReference type="Gene3D" id="1.10.418.10">
    <property type="entry name" value="Calponin-like domain"/>
    <property type="match status" value="1"/>
</dbReference>
<dbReference type="OrthoDB" id="6149831at2759"/>
<keyword evidence="4" id="KW-0812">Transmembrane</keyword>
<keyword evidence="2" id="KW-0677">Repeat</keyword>
<dbReference type="Proteomes" id="UP001153737">
    <property type="component" value="Chromosome 7"/>
</dbReference>
<gene>
    <name evidence="6" type="ORF">PHAECO_LOCUS11118</name>
</gene>
<dbReference type="PROSITE" id="PS51450">
    <property type="entry name" value="LRR"/>
    <property type="match status" value="2"/>
</dbReference>
<reference evidence="6" key="1">
    <citation type="submission" date="2022-01" db="EMBL/GenBank/DDBJ databases">
        <authorList>
            <person name="King R."/>
        </authorList>
    </citation>
    <scope>NUCLEOTIDE SEQUENCE</scope>
</reference>
<dbReference type="SMART" id="SM00033">
    <property type="entry name" value="CH"/>
    <property type="match status" value="1"/>
</dbReference>
<dbReference type="Pfam" id="PF00560">
    <property type="entry name" value="LRR_1"/>
    <property type="match status" value="1"/>
</dbReference>
<dbReference type="CDD" id="cd21205">
    <property type="entry name" value="CH_LRCH"/>
    <property type="match status" value="1"/>
</dbReference>
<keyword evidence="7" id="KW-1185">Reference proteome</keyword>
<keyword evidence="4" id="KW-0472">Membrane</keyword>
<feature type="region of interest" description="Disordered" evidence="3">
    <location>
        <begin position="516"/>
        <end position="544"/>
    </location>
</feature>
<dbReference type="InterPro" id="IPR032675">
    <property type="entry name" value="LRR_dom_sf"/>
</dbReference>
<dbReference type="InterPro" id="IPR003591">
    <property type="entry name" value="Leu-rich_rpt_typical-subtyp"/>
</dbReference>
<evidence type="ECO:0000313" key="7">
    <source>
        <dbReference type="Proteomes" id="UP001153737"/>
    </source>
</evidence>
<dbReference type="SMART" id="SM00369">
    <property type="entry name" value="LRR_TYP"/>
    <property type="match status" value="4"/>
</dbReference>
<feature type="compositionally biased region" description="Polar residues" evidence="3">
    <location>
        <begin position="308"/>
        <end position="331"/>
    </location>
</feature>
<feature type="region of interest" description="Disordered" evidence="3">
    <location>
        <begin position="251"/>
        <end position="351"/>
    </location>
</feature>
<dbReference type="InterPro" id="IPR001715">
    <property type="entry name" value="CH_dom"/>
</dbReference>
<feature type="compositionally biased region" description="Polar residues" evidence="3">
    <location>
        <begin position="291"/>
        <end position="300"/>
    </location>
</feature>
<dbReference type="InterPro" id="IPR050216">
    <property type="entry name" value="LRR_domain-containing"/>
</dbReference>
<reference evidence="6" key="2">
    <citation type="submission" date="2022-10" db="EMBL/GenBank/DDBJ databases">
        <authorList>
            <consortium name="ENA_rothamsted_submissions"/>
            <consortium name="culmorum"/>
            <person name="King R."/>
        </authorList>
    </citation>
    <scope>NUCLEOTIDE SEQUENCE</scope>
</reference>
<feature type="transmembrane region" description="Helical" evidence="4">
    <location>
        <begin position="704"/>
        <end position="722"/>
    </location>
</feature>
<name>A0A9P0DXT9_PHACE</name>
<evidence type="ECO:0000256" key="4">
    <source>
        <dbReference type="SAM" id="Phobius"/>
    </source>
</evidence>
<feature type="region of interest" description="Disordered" evidence="3">
    <location>
        <begin position="418"/>
        <end position="445"/>
    </location>
</feature>
<dbReference type="EMBL" id="OU896713">
    <property type="protein sequence ID" value="CAH1175752.1"/>
    <property type="molecule type" value="Genomic_DNA"/>
</dbReference>
<dbReference type="AlphaFoldDB" id="A0A9P0DXT9"/>
<dbReference type="Gene3D" id="3.80.10.10">
    <property type="entry name" value="Ribonuclease Inhibitor"/>
    <property type="match status" value="2"/>
</dbReference>
<dbReference type="InterPro" id="IPR001611">
    <property type="entry name" value="Leu-rich_rpt"/>
</dbReference>
<feature type="region of interest" description="Disordered" evidence="3">
    <location>
        <begin position="491"/>
        <end position="510"/>
    </location>
</feature>